<proteinExistence type="predicted"/>
<dbReference type="GO" id="GO:0003676">
    <property type="term" value="F:nucleic acid binding"/>
    <property type="evidence" value="ECO:0007669"/>
    <property type="project" value="InterPro"/>
</dbReference>
<dbReference type="AlphaFoldDB" id="A0AAP0LSQ5"/>
<accession>A0AAP0LSQ5</accession>
<sequence length="414" mass="48327">MIHVYGTVHEYGGDDHLYLGDILLIGERSIETISGDTLGGRRDLSNRYSAPVIGGQKIDVEKFDWKINFSMWRREVMDALIQINLDEVKYVVKDEECAMTLWRTLEEKYLLKSPENRLHAMSQVYGFRMKPGVSMHDHVSRFEKLLADLKNLDEDIKDEVKAMILLHSLPEEYSHFMTTLIYGKSVIIFKDVCTTLTNLEIRNNNKKYERASSEALVSRDWAMEKKKKRAGKNSRSKSRSKNIARDECAFCHENGNWRKDCPKAQKRDGKKPAIANMARKDKDFDYSLSITLAAYVASSSEWMLRFSMTRAVMFDIWMKFTIQKRVQRLELDFHINRFNRYNFPSHFESGYLTSLHFAGVKLRTEDLENLLCYCPFLKELSLEWIKSLFSIRIFGPSLKLMYLEVEFFAQLGGT</sequence>
<name>A0AAP0LSQ5_9ROSI</name>
<evidence type="ECO:0008006" key="3">
    <source>
        <dbReference type="Google" id="ProtNLM"/>
    </source>
</evidence>
<dbReference type="Gene3D" id="4.10.60.10">
    <property type="entry name" value="Zinc finger, CCHC-type"/>
    <property type="match status" value="1"/>
</dbReference>
<dbReference type="InterPro" id="IPR036875">
    <property type="entry name" value="Znf_CCHC_sf"/>
</dbReference>
<dbReference type="Proteomes" id="UP001428341">
    <property type="component" value="Unassembled WGS sequence"/>
</dbReference>
<dbReference type="EMBL" id="JBCGBO010000024">
    <property type="protein sequence ID" value="KAK9181405.1"/>
    <property type="molecule type" value="Genomic_DNA"/>
</dbReference>
<dbReference type="SUPFAM" id="SSF52047">
    <property type="entry name" value="RNI-like"/>
    <property type="match status" value="1"/>
</dbReference>
<protein>
    <recommendedName>
        <fullName evidence="3">Retrovirus-related Pol polyprotein from transposon TNT 1-94</fullName>
    </recommendedName>
</protein>
<evidence type="ECO:0000313" key="1">
    <source>
        <dbReference type="EMBL" id="KAK9181405.1"/>
    </source>
</evidence>
<evidence type="ECO:0000313" key="2">
    <source>
        <dbReference type="Proteomes" id="UP001428341"/>
    </source>
</evidence>
<gene>
    <name evidence="1" type="ORF">WN944_024542</name>
</gene>
<comment type="caution">
    <text evidence="1">The sequence shown here is derived from an EMBL/GenBank/DDBJ whole genome shotgun (WGS) entry which is preliminary data.</text>
</comment>
<dbReference type="Pfam" id="PF14223">
    <property type="entry name" value="Retrotran_gag_2"/>
    <property type="match status" value="1"/>
</dbReference>
<dbReference type="GO" id="GO:0008270">
    <property type="term" value="F:zinc ion binding"/>
    <property type="evidence" value="ECO:0007669"/>
    <property type="project" value="InterPro"/>
</dbReference>
<organism evidence="1 2">
    <name type="scientific">Citrus x changshan-huyou</name>
    <dbReference type="NCBI Taxonomy" id="2935761"/>
    <lineage>
        <taxon>Eukaryota</taxon>
        <taxon>Viridiplantae</taxon>
        <taxon>Streptophyta</taxon>
        <taxon>Embryophyta</taxon>
        <taxon>Tracheophyta</taxon>
        <taxon>Spermatophyta</taxon>
        <taxon>Magnoliopsida</taxon>
        <taxon>eudicotyledons</taxon>
        <taxon>Gunneridae</taxon>
        <taxon>Pentapetalae</taxon>
        <taxon>rosids</taxon>
        <taxon>malvids</taxon>
        <taxon>Sapindales</taxon>
        <taxon>Rutaceae</taxon>
        <taxon>Aurantioideae</taxon>
        <taxon>Citrus</taxon>
    </lineage>
</organism>
<dbReference type="SUPFAM" id="SSF57756">
    <property type="entry name" value="Retrovirus zinc finger-like domains"/>
    <property type="match status" value="1"/>
</dbReference>
<keyword evidence="2" id="KW-1185">Reference proteome</keyword>
<reference evidence="1 2" key="1">
    <citation type="submission" date="2024-05" db="EMBL/GenBank/DDBJ databases">
        <title>Haplotype-resolved chromosome-level genome assembly of Huyou (Citrus changshanensis).</title>
        <authorList>
            <person name="Miao C."/>
            <person name="Chen W."/>
            <person name="Wu Y."/>
            <person name="Wang L."/>
            <person name="Zhao S."/>
            <person name="Grierson D."/>
            <person name="Xu C."/>
            <person name="Chen K."/>
        </authorList>
    </citation>
    <scope>NUCLEOTIDE SEQUENCE [LARGE SCALE GENOMIC DNA]</scope>
    <source>
        <strain evidence="1">01-14</strain>
        <tissue evidence="1">Leaf</tissue>
    </source>
</reference>